<proteinExistence type="predicted"/>
<evidence type="ECO:0000256" key="1">
    <source>
        <dbReference type="SAM" id="MobiDB-lite"/>
    </source>
</evidence>
<comment type="caution">
    <text evidence="2">The sequence shown here is derived from an EMBL/GenBank/DDBJ whole genome shotgun (WGS) entry which is preliminary data.</text>
</comment>
<protein>
    <submittedName>
        <fullName evidence="2">Uncharacterized protein</fullName>
    </submittedName>
</protein>
<evidence type="ECO:0000313" key="3">
    <source>
        <dbReference type="Proteomes" id="UP001220256"/>
    </source>
</evidence>
<dbReference type="EMBL" id="JAPVEB010000006">
    <property type="protein sequence ID" value="KAJ5261630.1"/>
    <property type="molecule type" value="Genomic_DNA"/>
</dbReference>
<dbReference type="Proteomes" id="UP001220256">
    <property type="component" value="Unassembled WGS sequence"/>
</dbReference>
<sequence length="138" mass="15201">MSSSNVPQDVNPREHPEIQRSHRSAYEWFGHIYETPQGSLTLADSPLGQINKICGPSHLKDAELLQAIDKRIASIDKALREEDGIWRLHGVINEPSRMMALDNEDDPAAPSQASSDNAPPISAFTVNAENDVLMISNT</sequence>
<organism evidence="2 3">
    <name type="scientific">Penicillium chrysogenum</name>
    <name type="common">Penicillium notatum</name>
    <dbReference type="NCBI Taxonomy" id="5076"/>
    <lineage>
        <taxon>Eukaryota</taxon>
        <taxon>Fungi</taxon>
        <taxon>Dikarya</taxon>
        <taxon>Ascomycota</taxon>
        <taxon>Pezizomycotina</taxon>
        <taxon>Eurotiomycetes</taxon>
        <taxon>Eurotiomycetidae</taxon>
        <taxon>Eurotiales</taxon>
        <taxon>Aspergillaceae</taxon>
        <taxon>Penicillium</taxon>
        <taxon>Penicillium chrysogenum species complex</taxon>
    </lineage>
</organism>
<keyword evidence="3" id="KW-1185">Reference proteome</keyword>
<evidence type="ECO:0000313" key="2">
    <source>
        <dbReference type="EMBL" id="KAJ5261630.1"/>
    </source>
</evidence>
<reference evidence="2 3" key="1">
    <citation type="journal article" date="2023" name="IMA Fungus">
        <title>Comparative genomic study of the Penicillium genus elucidates a diverse pangenome and 15 lateral gene transfer events.</title>
        <authorList>
            <person name="Petersen C."/>
            <person name="Sorensen T."/>
            <person name="Nielsen M.R."/>
            <person name="Sondergaard T.E."/>
            <person name="Sorensen J.L."/>
            <person name="Fitzpatrick D.A."/>
            <person name="Frisvad J.C."/>
            <person name="Nielsen K.L."/>
        </authorList>
    </citation>
    <scope>NUCLEOTIDE SEQUENCE [LARGE SCALE GENOMIC DNA]</scope>
    <source>
        <strain evidence="2 3">IBT 3361</strain>
    </source>
</reference>
<gene>
    <name evidence="2" type="ORF">N7505_008497</name>
</gene>
<feature type="region of interest" description="Disordered" evidence="1">
    <location>
        <begin position="100"/>
        <end position="122"/>
    </location>
</feature>
<name>A0ABQ8W9W5_PENCH</name>
<accession>A0ABQ8W9W5</accession>